<sequence length="243" mass="26295">MTLGELSSRLSAALGPAGTGTGTGTGADRLRAALAPFAAPRATRRLLCAALGDERWMAEMLAASYRHPNGFDKLVLLADAGCQLRLHVWRDNVRETRVENVHNHRWDFSSVLLLGGYRFQEFVPDPDGPDFHTYGYASERGAAEYSLEPLGPRGLTCSFDAHLGPGTSYTLASDVLHRVSNVPGRLTVSLVLQGPHQAGTPVLVFAEDRLEAGEELHRAGFSDGSLRRLLEQLVDELAVPLPA</sequence>
<protein>
    <submittedName>
        <fullName evidence="1">Uncharacterized protein</fullName>
    </submittedName>
</protein>
<evidence type="ECO:0000313" key="1">
    <source>
        <dbReference type="EMBL" id="MBO2456453.1"/>
    </source>
</evidence>
<accession>A0ABS3RIQ8</accession>
<proteinExistence type="predicted"/>
<dbReference type="InterPro" id="IPR011051">
    <property type="entry name" value="RmlC_Cupin_sf"/>
</dbReference>
<reference evidence="1 2" key="1">
    <citation type="submission" date="2021-03" db="EMBL/GenBank/DDBJ databases">
        <title>Actinomadura violae sp. nov., isolated from lichen in Thailand.</title>
        <authorList>
            <person name="Kanchanasin P."/>
            <person name="Saeng-In P."/>
            <person name="Phongsopitanun W."/>
            <person name="Yuki M."/>
            <person name="Kudo T."/>
            <person name="Ohkuma M."/>
            <person name="Tanasupawat S."/>
        </authorList>
    </citation>
    <scope>NUCLEOTIDE SEQUENCE [LARGE SCALE GENOMIC DNA]</scope>
    <source>
        <strain evidence="1 2">LCR2-06</strain>
    </source>
</reference>
<comment type="caution">
    <text evidence="1">The sequence shown here is derived from an EMBL/GenBank/DDBJ whole genome shotgun (WGS) entry which is preliminary data.</text>
</comment>
<name>A0ABS3RIQ8_9ACTN</name>
<evidence type="ECO:0000313" key="2">
    <source>
        <dbReference type="Proteomes" id="UP000680206"/>
    </source>
</evidence>
<dbReference type="RefSeq" id="WP_208236417.1">
    <property type="nucleotide sequence ID" value="NZ_JAGEPF010000002.1"/>
</dbReference>
<dbReference type="EMBL" id="JAGEPF010000002">
    <property type="protein sequence ID" value="MBO2456453.1"/>
    <property type="molecule type" value="Genomic_DNA"/>
</dbReference>
<gene>
    <name evidence="1" type="ORF">J4709_02475</name>
</gene>
<keyword evidence="2" id="KW-1185">Reference proteome</keyword>
<organism evidence="1 2">
    <name type="scientific">Actinomadura violacea</name>
    <dbReference type="NCBI Taxonomy" id="2819934"/>
    <lineage>
        <taxon>Bacteria</taxon>
        <taxon>Bacillati</taxon>
        <taxon>Actinomycetota</taxon>
        <taxon>Actinomycetes</taxon>
        <taxon>Streptosporangiales</taxon>
        <taxon>Thermomonosporaceae</taxon>
        <taxon>Actinomadura</taxon>
    </lineage>
</organism>
<dbReference type="Proteomes" id="UP000680206">
    <property type="component" value="Unassembled WGS sequence"/>
</dbReference>
<dbReference type="SUPFAM" id="SSF51182">
    <property type="entry name" value="RmlC-like cupins"/>
    <property type="match status" value="1"/>
</dbReference>